<evidence type="ECO:0000313" key="3">
    <source>
        <dbReference type="EMBL" id="PLS29224.1"/>
    </source>
</evidence>
<dbReference type="OrthoDB" id="3237523at2"/>
<evidence type="ECO:0000313" key="4">
    <source>
        <dbReference type="Proteomes" id="UP000235034"/>
    </source>
</evidence>
<evidence type="ECO:0000256" key="2">
    <source>
        <dbReference type="SAM" id="Phobius"/>
    </source>
</evidence>
<dbReference type="AlphaFoldDB" id="A0A2N5J4S5"/>
<feature type="transmembrane region" description="Helical" evidence="2">
    <location>
        <begin position="25"/>
        <end position="47"/>
    </location>
</feature>
<gene>
    <name evidence="3" type="ORF">Uis4E_0644</name>
</gene>
<dbReference type="RefSeq" id="WP_133125384.1">
    <property type="nucleotide sequence ID" value="NZ_NMWT01000007.1"/>
</dbReference>
<keyword evidence="2" id="KW-1133">Transmembrane helix</keyword>
<accession>A0A2N5J4S5</accession>
<dbReference type="EMBL" id="NMWT01000007">
    <property type="protein sequence ID" value="PLS29224.1"/>
    <property type="molecule type" value="Genomic_DNA"/>
</dbReference>
<keyword evidence="4" id="KW-1185">Reference proteome</keyword>
<keyword evidence="2" id="KW-0812">Transmembrane</keyword>
<comment type="caution">
    <text evidence="3">The sequence shown here is derived from an EMBL/GenBank/DDBJ whole genome shotgun (WGS) entry which is preliminary data.</text>
</comment>
<protein>
    <submittedName>
        <fullName evidence="3">Uncharacterized protein</fullName>
    </submittedName>
</protein>
<dbReference type="Proteomes" id="UP000235034">
    <property type="component" value="Unassembled WGS sequence"/>
</dbReference>
<evidence type="ECO:0000256" key="1">
    <source>
        <dbReference type="SAM" id="MobiDB-lite"/>
    </source>
</evidence>
<reference evidence="3 4" key="1">
    <citation type="submission" date="2017-07" db="EMBL/GenBank/DDBJ databases">
        <title>Bifidobacterium novel species.</title>
        <authorList>
            <person name="Lugli G.A."/>
            <person name="Milani C."/>
            <person name="Duranti S."/>
            <person name="Mangifesta M."/>
        </authorList>
    </citation>
    <scope>NUCLEOTIDE SEQUENCE [LARGE SCALE GENOMIC DNA]</scope>
    <source>
        <strain evidence="3 4">77</strain>
    </source>
</reference>
<feature type="region of interest" description="Disordered" evidence="1">
    <location>
        <begin position="88"/>
        <end position="107"/>
    </location>
</feature>
<sequence length="259" mass="28559">MASSNKSPNPNNPGNSGYAGKQRRILILLPVIIVVGIGVTVWSAVIYGGIRGLFLGLTADFALIIVWAALFLSTRKLAAAEREARERAERQARAQTADARRTPHLAQQNLNPFEQKTSILQMRMADHARSLIDVNAIKDGRVSTIYVHASVQNGASKWDCFFRAGDGLVGAGDLLRNEPDESRRAFFDYGRSLMDDYRAVCAQYHVDEPTELRITASAGTHAMHTDVNYQPLDGEHDDPYTAWASEVYASIRNEQAGRG</sequence>
<keyword evidence="2" id="KW-0472">Membrane</keyword>
<organism evidence="3 4">
    <name type="scientific">Bifidobacterium parmae</name>
    <dbReference type="NCBI Taxonomy" id="361854"/>
    <lineage>
        <taxon>Bacteria</taxon>
        <taxon>Bacillati</taxon>
        <taxon>Actinomycetota</taxon>
        <taxon>Actinomycetes</taxon>
        <taxon>Bifidobacteriales</taxon>
        <taxon>Bifidobacteriaceae</taxon>
        <taxon>Bifidobacterium</taxon>
    </lineage>
</organism>
<name>A0A2N5J4S5_9BIFI</name>
<proteinExistence type="predicted"/>
<feature type="transmembrane region" description="Helical" evidence="2">
    <location>
        <begin position="53"/>
        <end position="72"/>
    </location>
</feature>